<keyword evidence="7 11" id="KW-0862">Zinc</keyword>
<dbReference type="InterPro" id="IPR041489">
    <property type="entry name" value="PDZ_6"/>
</dbReference>
<protein>
    <recommendedName>
        <fullName evidence="11">Zinc metalloprotease</fullName>
        <ecNumber evidence="11">3.4.24.-</ecNumber>
    </recommendedName>
</protein>
<evidence type="ECO:0000256" key="9">
    <source>
        <dbReference type="ARBA" id="ARBA00023049"/>
    </source>
</evidence>
<feature type="domain" description="PDZ" evidence="12">
    <location>
        <begin position="122"/>
        <end position="185"/>
    </location>
</feature>
<accession>A0A4V2SX41</accession>
<proteinExistence type="inferred from homology"/>
<comment type="subcellular location">
    <subcellularLocation>
        <location evidence="2">Membrane</location>
        <topology evidence="2">Multi-pass membrane protein</topology>
    </subcellularLocation>
</comment>
<dbReference type="NCBIfam" id="TIGR00054">
    <property type="entry name" value="RIP metalloprotease RseP"/>
    <property type="match status" value="1"/>
</dbReference>
<dbReference type="RefSeq" id="WP_131918994.1">
    <property type="nucleotide sequence ID" value="NZ_JAOQNU010000009.1"/>
</dbReference>
<evidence type="ECO:0000259" key="12">
    <source>
        <dbReference type="PROSITE" id="PS50106"/>
    </source>
</evidence>
<organism evidence="13 14">
    <name type="scientific">Heliophilum fasciatum</name>
    <dbReference type="NCBI Taxonomy" id="35700"/>
    <lineage>
        <taxon>Bacteria</taxon>
        <taxon>Bacillati</taxon>
        <taxon>Bacillota</taxon>
        <taxon>Clostridia</taxon>
        <taxon>Eubacteriales</taxon>
        <taxon>Heliobacteriaceae</taxon>
        <taxon>Heliophilum</taxon>
    </lineage>
</organism>
<keyword evidence="14" id="KW-1185">Reference proteome</keyword>
<evidence type="ECO:0000256" key="4">
    <source>
        <dbReference type="ARBA" id="ARBA00022670"/>
    </source>
</evidence>
<dbReference type="PANTHER" id="PTHR42837:SF2">
    <property type="entry name" value="MEMBRANE METALLOPROTEASE ARASP2, CHLOROPLASTIC-RELATED"/>
    <property type="match status" value="1"/>
</dbReference>
<dbReference type="GO" id="GO:0006508">
    <property type="term" value="P:proteolysis"/>
    <property type="evidence" value="ECO:0007669"/>
    <property type="project" value="UniProtKB-KW"/>
</dbReference>
<dbReference type="GO" id="GO:0046872">
    <property type="term" value="F:metal ion binding"/>
    <property type="evidence" value="ECO:0007669"/>
    <property type="project" value="UniProtKB-KW"/>
</dbReference>
<evidence type="ECO:0000256" key="2">
    <source>
        <dbReference type="ARBA" id="ARBA00004141"/>
    </source>
</evidence>
<dbReference type="InterPro" id="IPR036034">
    <property type="entry name" value="PDZ_sf"/>
</dbReference>
<evidence type="ECO:0000256" key="3">
    <source>
        <dbReference type="ARBA" id="ARBA00007931"/>
    </source>
</evidence>
<dbReference type="AlphaFoldDB" id="A0A4V2SX41"/>
<evidence type="ECO:0000313" key="14">
    <source>
        <dbReference type="Proteomes" id="UP000294813"/>
    </source>
</evidence>
<gene>
    <name evidence="13" type="ORF">EDD73_10967</name>
</gene>
<feature type="transmembrane region" description="Helical" evidence="11">
    <location>
        <begin position="323"/>
        <end position="341"/>
    </location>
</feature>
<evidence type="ECO:0000256" key="1">
    <source>
        <dbReference type="ARBA" id="ARBA00001947"/>
    </source>
</evidence>
<keyword evidence="10 11" id="KW-0472">Membrane</keyword>
<keyword evidence="11" id="KW-0479">Metal-binding</keyword>
<dbReference type="Pfam" id="PF02163">
    <property type="entry name" value="Peptidase_M50"/>
    <property type="match status" value="1"/>
</dbReference>
<dbReference type="InterPro" id="IPR004387">
    <property type="entry name" value="Pept_M50_Zn"/>
</dbReference>
<feature type="transmembrane region" description="Helical" evidence="11">
    <location>
        <begin position="97"/>
        <end position="119"/>
    </location>
</feature>
<comment type="cofactor">
    <cofactor evidence="1 11">
        <name>Zn(2+)</name>
        <dbReference type="ChEBI" id="CHEBI:29105"/>
    </cofactor>
</comment>
<sequence length="351" mass="38105">MITAIASIFVFGLMIVFHEFGHFATAKLAGVRVLEFSIGMGPKLFGMRRGDTLYSLRMLPLGGFVRMAGMDAEEGRDIESLRHDPENFNNKTVWKRAVIIAAGSIMNFILAFLLFLYIFMIIGVPAFSNVIGDVVPGKPAQQAGILPGDRIVAANDKTVQKWSDLIAEIHPNAGKQIVLKVDRQGQIREVPVTPLMDEQRKVGQLGIMADEDSMFMQRQGVFESLRMGIVNTIGITGLIIRSLLDMIAGTVPADVGGPVMIVSEIGKAAQTGLSNLLMLAAVLSINLGVLNLFPIPALDGSRLVFLGLEALRGRPIDPAKENMIHLAGFALLMAFMVFIAYNDIVRLLGGM</sequence>
<comment type="similarity">
    <text evidence="3 11">Belongs to the peptidase M50B family.</text>
</comment>
<keyword evidence="5 11" id="KW-0812">Transmembrane</keyword>
<dbReference type="CDD" id="cd23081">
    <property type="entry name" value="cpPDZ_EcRseP-like"/>
    <property type="match status" value="1"/>
</dbReference>
<evidence type="ECO:0000256" key="6">
    <source>
        <dbReference type="ARBA" id="ARBA00022801"/>
    </source>
</evidence>
<reference evidence="13 14" key="1">
    <citation type="submission" date="2019-03" db="EMBL/GenBank/DDBJ databases">
        <title>Genomic Encyclopedia of Type Strains, Phase IV (KMG-IV): sequencing the most valuable type-strain genomes for metagenomic binning, comparative biology and taxonomic classification.</title>
        <authorList>
            <person name="Goeker M."/>
        </authorList>
    </citation>
    <scope>NUCLEOTIDE SEQUENCE [LARGE SCALE GENOMIC DNA]</scope>
    <source>
        <strain evidence="13 14">DSM 11170</strain>
    </source>
</reference>
<keyword evidence="9 11" id="KW-0482">Metalloprotease</keyword>
<dbReference type="PROSITE" id="PS50106">
    <property type="entry name" value="PDZ"/>
    <property type="match status" value="1"/>
</dbReference>
<evidence type="ECO:0000256" key="5">
    <source>
        <dbReference type="ARBA" id="ARBA00022692"/>
    </source>
</evidence>
<evidence type="ECO:0000256" key="7">
    <source>
        <dbReference type="ARBA" id="ARBA00022833"/>
    </source>
</evidence>
<evidence type="ECO:0000256" key="8">
    <source>
        <dbReference type="ARBA" id="ARBA00022989"/>
    </source>
</evidence>
<dbReference type="GO" id="GO:0016020">
    <property type="term" value="C:membrane"/>
    <property type="evidence" value="ECO:0007669"/>
    <property type="project" value="UniProtKB-SubCell"/>
</dbReference>
<dbReference type="EC" id="3.4.24.-" evidence="11"/>
<dbReference type="PANTHER" id="PTHR42837">
    <property type="entry name" value="REGULATOR OF SIGMA-E PROTEASE RSEP"/>
    <property type="match status" value="1"/>
</dbReference>
<dbReference type="OrthoDB" id="9782003at2"/>
<dbReference type="Gene3D" id="2.30.42.10">
    <property type="match status" value="1"/>
</dbReference>
<dbReference type="InterPro" id="IPR001478">
    <property type="entry name" value="PDZ"/>
</dbReference>
<keyword evidence="4 13" id="KW-0645">Protease</keyword>
<dbReference type="SUPFAM" id="SSF50156">
    <property type="entry name" value="PDZ domain-like"/>
    <property type="match status" value="1"/>
</dbReference>
<evidence type="ECO:0000313" key="13">
    <source>
        <dbReference type="EMBL" id="TCP64526.1"/>
    </source>
</evidence>
<keyword evidence="8 11" id="KW-1133">Transmembrane helix</keyword>
<dbReference type="GO" id="GO:0004222">
    <property type="term" value="F:metalloendopeptidase activity"/>
    <property type="evidence" value="ECO:0007669"/>
    <property type="project" value="InterPro"/>
</dbReference>
<name>A0A4V2SX41_9FIRM</name>
<dbReference type="SMART" id="SM00228">
    <property type="entry name" value="PDZ"/>
    <property type="match status" value="1"/>
</dbReference>
<dbReference type="InterPro" id="IPR008915">
    <property type="entry name" value="Peptidase_M50"/>
</dbReference>
<dbReference type="CDD" id="cd06163">
    <property type="entry name" value="S2P-M50_PDZ_RseP-like"/>
    <property type="match status" value="1"/>
</dbReference>
<feature type="transmembrane region" description="Helical" evidence="11">
    <location>
        <begin position="276"/>
        <end position="295"/>
    </location>
</feature>
<keyword evidence="6 11" id="KW-0378">Hydrolase</keyword>
<dbReference type="EMBL" id="SLXT01000009">
    <property type="protein sequence ID" value="TCP64526.1"/>
    <property type="molecule type" value="Genomic_DNA"/>
</dbReference>
<dbReference type="Pfam" id="PF17820">
    <property type="entry name" value="PDZ_6"/>
    <property type="match status" value="1"/>
</dbReference>
<dbReference type="Proteomes" id="UP000294813">
    <property type="component" value="Unassembled WGS sequence"/>
</dbReference>
<comment type="caution">
    <text evidence="13">The sequence shown here is derived from an EMBL/GenBank/DDBJ whole genome shotgun (WGS) entry which is preliminary data.</text>
</comment>
<evidence type="ECO:0000256" key="11">
    <source>
        <dbReference type="RuleBase" id="RU362031"/>
    </source>
</evidence>
<evidence type="ECO:0000256" key="10">
    <source>
        <dbReference type="ARBA" id="ARBA00023136"/>
    </source>
</evidence>